<comment type="caution">
    <text evidence="5">The sequence shown here is derived from an EMBL/GenBank/DDBJ whole genome shotgun (WGS) entry which is preliminary data.</text>
</comment>
<dbReference type="CDD" id="cd01392">
    <property type="entry name" value="HTH_LacI"/>
    <property type="match status" value="1"/>
</dbReference>
<evidence type="ECO:0000313" key="6">
    <source>
        <dbReference type="Proteomes" id="UP000632222"/>
    </source>
</evidence>
<proteinExistence type="predicted"/>
<feature type="domain" description="HTH lacI-type" evidence="4">
    <location>
        <begin position="3"/>
        <end position="57"/>
    </location>
</feature>
<dbReference type="EMBL" id="BMOD01000024">
    <property type="protein sequence ID" value="GGJ52363.1"/>
    <property type="molecule type" value="Genomic_DNA"/>
</dbReference>
<name>A0ABQ2DBT8_9DEIO</name>
<dbReference type="PANTHER" id="PTHR30146:SF109">
    <property type="entry name" value="HTH-TYPE TRANSCRIPTIONAL REGULATOR GALS"/>
    <property type="match status" value="1"/>
</dbReference>
<keyword evidence="3" id="KW-0804">Transcription</keyword>
<organism evidence="5 6">
    <name type="scientific">Deinococcus roseus</name>
    <dbReference type="NCBI Taxonomy" id="392414"/>
    <lineage>
        <taxon>Bacteria</taxon>
        <taxon>Thermotogati</taxon>
        <taxon>Deinococcota</taxon>
        <taxon>Deinococci</taxon>
        <taxon>Deinococcales</taxon>
        <taxon>Deinococcaceae</taxon>
        <taxon>Deinococcus</taxon>
    </lineage>
</organism>
<keyword evidence="1" id="KW-0805">Transcription regulation</keyword>
<dbReference type="SUPFAM" id="SSF53822">
    <property type="entry name" value="Periplasmic binding protein-like I"/>
    <property type="match status" value="1"/>
</dbReference>
<dbReference type="InterPro" id="IPR046335">
    <property type="entry name" value="LacI/GalR-like_sensor"/>
</dbReference>
<evidence type="ECO:0000259" key="4">
    <source>
        <dbReference type="PROSITE" id="PS50932"/>
    </source>
</evidence>
<dbReference type="PROSITE" id="PS50932">
    <property type="entry name" value="HTH_LACI_2"/>
    <property type="match status" value="1"/>
</dbReference>
<dbReference type="Gene3D" id="3.40.50.2300">
    <property type="match status" value="2"/>
</dbReference>
<keyword evidence="6" id="KW-1185">Reference proteome</keyword>
<dbReference type="InterPro" id="IPR010982">
    <property type="entry name" value="Lambda_DNA-bd_dom_sf"/>
</dbReference>
<keyword evidence="2" id="KW-0238">DNA-binding</keyword>
<dbReference type="SUPFAM" id="SSF47413">
    <property type="entry name" value="lambda repressor-like DNA-binding domains"/>
    <property type="match status" value="1"/>
</dbReference>
<protein>
    <submittedName>
        <fullName evidence="5">Transcriptional regulator</fullName>
    </submittedName>
</protein>
<accession>A0ABQ2DBT8</accession>
<gene>
    <name evidence="5" type="ORF">GCM10008938_42970</name>
</gene>
<dbReference type="SMART" id="SM00354">
    <property type="entry name" value="HTH_LACI"/>
    <property type="match status" value="1"/>
</dbReference>
<reference evidence="6" key="1">
    <citation type="journal article" date="2019" name="Int. J. Syst. Evol. Microbiol.">
        <title>The Global Catalogue of Microorganisms (GCM) 10K type strain sequencing project: providing services to taxonomists for standard genome sequencing and annotation.</title>
        <authorList>
            <consortium name="The Broad Institute Genomics Platform"/>
            <consortium name="The Broad Institute Genome Sequencing Center for Infectious Disease"/>
            <person name="Wu L."/>
            <person name="Ma J."/>
        </authorList>
    </citation>
    <scope>NUCLEOTIDE SEQUENCE [LARGE SCALE GENOMIC DNA]</scope>
    <source>
        <strain evidence="6">JCM 14370</strain>
    </source>
</reference>
<dbReference type="PANTHER" id="PTHR30146">
    <property type="entry name" value="LACI-RELATED TRANSCRIPTIONAL REPRESSOR"/>
    <property type="match status" value="1"/>
</dbReference>
<dbReference type="InterPro" id="IPR028082">
    <property type="entry name" value="Peripla_BP_I"/>
</dbReference>
<evidence type="ECO:0000256" key="2">
    <source>
        <dbReference type="ARBA" id="ARBA00023125"/>
    </source>
</evidence>
<dbReference type="InterPro" id="IPR000843">
    <property type="entry name" value="HTH_LacI"/>
</dbReference>
<dbReference type="Proteomes" id="UP000632222">
    <property type="component" value="Unassembled WGS sequence"/>
</dbReference>
<dbReference type="Pfam" id="PF00356">
    <property type="entry name" value="LacI"/>
    <property type="match status" value="1"/>
</dbReference>
<dbReference type="RefSeq" id="WP_229684906.1">
    <property type="nucleotide sequence ID" value="NZ_BMOD01000024.1"/>
</dbReference>
<evidence type="ECO:0000256" key="3">
    <source>
        <dbReference type="ARBA" id="ARBA00023163"/>
    </source>
</evidence>
<evidence type="ECO:0000313" key="5">
    <source>
        <dbReference type="EMBL" id="GGJ52363.1"/>
    </source>
</evidence>
<dbReference type="Gene3D" id="1.10.260.40">
    <property type="entry name" value="lambda repressor-like DNA-binding domains"/>
    <property type="match status" value="1"/>
</dbReference>
<evidence type="ECO:0000256" key="1">
    <source>
        <dbReference type="ARBA" id="ARBA00023015"/>
    </source>
</evidence>
<dbReference type="Pfam" id="PF13377">
    <property type="entry name" value="Peripla_BP_3"/>
    <property type="match status" value="1"/>
</dbReference>
<sequence length="331" mass="36701">MKPNVKQVAKLAGVGTSTVSRVLNNQPNISDEAREKVLKAIETLGYTPNLDARSLRYGQSGAVSILLPVTGIPFYDTLLSGIYSELEKVDLDLAFFPVVGENRLRRYREVTSIPYRADGLLIASLNPERMYQGRPPFTKPIVLVDTHHKDYHSVSFDNLTAGQMAAQHALECRLPILFVDIQEIPGEFESPVFADRRQGILTALSRHGIVPRQTLYTKASLEGGRKIGQHLLQNPLDGPHFILAQCDDVAIGILRHLTEAGQQAGQDFLIMGFDDNQDAQQAGLTTIRQPVREMGAKAAQFLVQALNQELHQLKHQQFPPSLVVRPTTSRP</sequence>